<dbReference type="SUPFAM" id="SSF53474">
    <property type="entry name" value="alpha/beta-Hydrolases"/>
    <property type="match status" value="1"/>
</dbReference>
<gene>
    <name evidence="3" type="ORF">WG68_09955</name>
</gene>
<proteinExistence type="predicted"/>
<dbReference type="PANTHER" id="PTHR22946:SF9">
    <property type="entry name" value="POLYKETIDE TRANSFERASE AF380"/>
    <property type="match status" value="1"/>
</dbReference>
<dbReference type="PANTHER" id="PTHR22946">
    <property type="entry name" value="DIENELACTONE HYDROLASE DOMAIN-CONTAINING PROTEIN-RELATED"/>
    <property type="match status" value="1"/>
</dbReference>
<dbReference type="Pfam" id="PF01738">
    <property type="entry name" value="DLH"/>
    <property type="match status" value="1"/>
</dbReference>
<dbReference type="OrthoDB" id="9804723at2"/>
<keyword evidence="1" id="KW-0378">Hydrolase</keyword>
<dbReference type="Proteomes" id="UP000034228">
    <property type="component" value="Unassembled WGS sequence"/>
</dbReference>
<reference evidence="3 4" key="1">
    <citation type="submission" date="2015-03" db="EMBL/GenBank/DDBJ databases">
        <title>Draft genome sequences of two protease-producing strains of Arsukibacterium isolated from two cold and alkaline environments.</title>
        <authorList>
            <person name="Lylloff J.E."/>
            <person name="Skov L.B."/>
            <person name="Jepsen M."/>
            <person name="Hallin P.F."/>
            <person name="Sorensen S.J."/>
            <person name="Stougaard P."/>
            <person name="Glaring M.A."/>
        </authorList>
    </citation>
    <scope>NUCLEOTIDE SEQUENCE [LARGE SCALE GENOMIC DNA]</scope>
    <source>
        <strain evidence="3 4">GCM72</strain>
    </source>
</reference>
<evidence type="ECO:0000313" key="4">
    <source>
        <dbReference type="Proteomes" id="UP000034228"/>
    </source>
</evidence>
<name>A0A0M2V5M9_9GAMM</name>
<dbReference type="Gene3D" id="3.40.50.1820">
    <property type="entry name" value="alpha/beta hydrolase"/>
    <property type="match status" value="1"/>
</dbReference>
<dbReference type="InterPro" id="IPR050261">
    <property type="entry name" value="FrsA_esterase"/>
</dbReference>
<dbReference type="InterPro" id="IPR029058">
    <property type="entry name" value="AB_hydrolase_fold"/>
</dbReference>
<evidence type="ECO:0000313" key="3">
    <source>
        <dbReference type="EMBL" id="KKO45689.1"/>
    </source>
</evidence>
<dbReference type="AlphaFoldDB" id="A0A0M2V5M9"/>
<dbReference type="STRING" id="336831.WG68_09955"/>
<protein>
    <submittedName>
        <fullName evidence="3">Acetyl esterase</fullName>
    </submittedName>
</protein>
<feature type="domain" description="Dienelactone hydrolase" evidence="2">
    <location>
        <begin position="121"/>
        <end position="258"/>
    </location>
</feature>
<dbReference type="PATRIC" id="fig|336831.14.peg.292"/>
<evidence type="ECO:0000256" key="1">
    <source>
        <dbReference type="ARBA" id="ARBA00022801"/>
    </source>
</evidence>
<accession>A0A0M2V5M9</accession>
<evidence type="ECO:0000259" key="2">
    <source>
        <dbReference type="Pfam" id="PF01738"/>
    </source>
</evidence>
<sequence>MKMKTLKIGLLALLGTTALLAGTWYGVFGLKPYQVSPEEISQHYSYPIVQPVAMQLQQLDTNSYSFSYRSFDGATVNGQLRYPQPLPSHGKPLPVLIGAHAMGRAQVRWWQDSFNGRPTRENTDQITAMALTNGYAVITIDARNHGERKDPANGIADIIHNLHWWGKRKPYESMLIDTVRDHRVLLDWLAQQPQFAADNINIAGYSMGAHISLLLAATDERINRVIAIVPPHINNRTAIVAPLNMLSGLADNPVWLFSANSDEYASKKQNQQLFAALPNTNKMHFSFDGGHLLPASYVQTLESWF</sequence>
<dbReference type="GO" id="GO:0052689">
    <property type="term" value="F:carboxylic ester hydrolase activity"/>
    <property type="evidence" value="ECO:0007669"/>
    <property type="project" value="UniProtKB-ARBA"/>
</dbReference>
<dbReference type="RefSeq" id="WP_046557534.1">
    <property type="nucleotide sequence ID" value="NZ_LAHO01000008.1"/>
</dbReference>
<dbReference type="EMBL" id="LAHO01000008">
    <property type="protein sequence ID" value="KKO45689.1"/>
    <property type="molecule type" value="Genomic_DNA"/>
</dbReference>
<dbReference type="InterPro" id="IPR002925">
    <property type="entry name" value="Dienelactn_hydro"/>
</dbReference>
<organism evidence="3 4">
    <name type="scientific">Arsukibacterium ikkense</name>
    <dbReference type="NCBI Taxonomy" id="336831"/>
    <lineage>
        <taxon>Bacteria</taxon>
        <taxon>Pseudomonadati</taxon>
        <taxon>Pseudomonadota</taxon>
        <taxon>Gammaproteobacteria</taxon>
        <taxon>Chromatiales</taxon>
        <taxon>Chromatiaceae</taxon>
        <taxon>Arsukibacterium</taxon>
    </lineage>
</organism>
<comment type="caution">
    <text evidence="3">The sequence shown here is derived from an EMBL/GenBank/DDBJ whole genome shotgun (WGS) entry which is preliminary data.</text>
</comment>
<keyword evidence="4" id="KW-1185">Reference proteome</keyword>